<keyword evidence="1" id="KW-0175">Coiled coil</keyword>
<dbReference type="Pfam" id="PF13411">
    <property type="entry name" value="MerR_1"/>
    <property type="match status" value="1"/>
</dbReference>
<dbReference type="GO" id="GO:0003677">
    <property type="term" value="F:DNA binding"/>
    <property type="evidence" value="ECO:0007669"/>
    <property type="project" value="InterPro"/>
</dbReference>
<gene>
    <name evidence="3" type="ORF">ENR59_03365</name>
</gene>
<evidence type="ECO:0000313" key="3">
    <source>
        <dbReference type="EMBL" id="HGG91972.1"/>
    </source>
</evidence>
<evidence type="ECO:0000256" key="1">
    <source>
        <dbReference type="SAM" id="Coils"/>
    </source>
</evidence>
<comment type="caution">
    <text evidence="3">The sequence shown here is derived from an EMBL/GenBank/DDBJ whole genome shotgun (WGS) entry which is preliminary data.</text>
</comment>
<dbReference type="InterPro" id="IPR009061">
    <property type="entry name" value="DNA-bd_dom_put_sf"/>
</dbReference>
<organism evidence="3">
    <name type="scientific">Fundidesulfovibrio putealis</name>
    <dbReference type="NCBI Taxonomy" id="270496"/>
    <lineage>
        <taxon>Bacteria</taxon>
        <taxon>Pseudomonadati</taxon>
        <taxon>Thermodesulfobacteriota</taxon>
        <taxon>Desulfovibrionia</taxon>
        <taxon>Desulfovibrionales</taxon>
        <taxon>Desulfovibrionaceae</taxon>
        <taxon>Fundidesulfovibrio</taxon>
    </lineage>
</organism>
<dbReference type="InterPro" id="IPR000551">
    <property type="entry name" value="MerR-type_HTH_dom"/>
</dbReference>
<proteinExistence type="predicted"/>
<sequence length="217" mass="22802">MSPERLHSIASIAKTLDLPESTLHYWKNRFDQYLPSVGSGRHRRFRPDALAVFRAVAELLGNGLSVADAKGELARRFPRNVTPLEPDAAPDAERDAVTGVPGRSVATLVQGFGGSAPQGFSAPAAEDAAARVGVAMAEALARHLGALRAPGSAAPGPGAGADLGPELARLSARVEALETENRTIAAKLGVLEAELVRLRKEGREMEKFLLSKIGGKA</sequence>
<dbReference type="EMBL" id="DSRP01000232">
    <property type="protein sequence ID" value="HGG91972.1"/>
    <property type="molecule type" value="Genomic_DNA"/>
</dbReference>
<dbReference type="GO" id="GO:0006355">
    <property type="term" value="P:regulation of DNA-templated transcription"/>
    <property type="evidence" value="ECO:0007669"/>
    <property type="project" value="InterPro"/>
</dbReference>
<evidence type="ECO:0000259" key="2">
    <source>
        <dbReference type="Pfam" id="PF13411"/>
    </source>
</evidence>
<accession>A0A7C4AB16</accession>
<reference evidence="3" key="1">
    <citation type="journal article" date="2020" name="mSystems">
        <title>Genome- and Community-Level Interaction Insights into Carbon Utilization and Element Cycling Functions of Hydrothermarchaeota in Hydrothermal Sediment.</title>
        <authorList>
            <person name="Zhou Z."/>
            <person name="Liu Y."/>
            <person name="Xu W."/>
            <person name="Pan J."/>
            <person name="Luo Z.H."/>
            <person name="Li M."/>
        </authorList>
    </citation>
    <scope>NUCLEOTIDE SEQUENCE [LARGE SCALE GENOMIC DNA]</scope>
    <source>
        <strain evidence="3">SpSt-413</strain>
    </source>
</reference>
<feature type="coiled-coil region" evidence="1">
    <location>
        <begin position="167"/>
        <end position="201"/>
    </location>
</feature>
<dbReference type="AlphaFoldDB" id="A0A7C4AB16"/>
<protein>
    <submittedName>
        <fullName evidence="3">MerR family transcriptional regulator</fullName>
    </submittedName>
</protein>
<dbReference type="SUPFAM" id="SSF46955">
    <property type="entry name" value="Putative DNA-binding domain"/>
    <property type="match status" value="1"/>
</dbReference>
<name>A0A7C4AB16_9BACT</name>
<feature type="domain" description="HTH merR-type" evidence="2">
    <location>
        <begin position="8"/>
        <end position="73"/>
    </location>
</feature>
<dbReference type="Gene3D" id="1.10.1660.10">
    <property type="match status" value="1"/>
</dbReference>